<dbReference type="Proteomes" id="UP000242180">
    <property type="component" value="Unassembled WGS sequence"/>
</dbReference>
<comment type="caution">
    <text evidence="1">The sequence shown here is derived from an EMBL/GenBank/DDBJ whole genome shotgun (WGS) entry which is preliminary data.</text>
</comment>
<evidence type="ECO:0000313" key="1">
    <source>
        <dbReference type="EMBL" id="ORY94947.1"/>
    </source>
</evidence>
<evidence type="ECO:0008006" key="3">
    <source>
        <dbReference type="Google" id="ProtNLM"/>
    </source>
</evidence>
<evidence type="ECO:0000313" key="2">
    <source>
        <dbReference type="Proteomes" id="UP000242180"/>
    </source>
</evidence>
<protein>
    <recommendedName>
        <fullName evidence="3">F-box domain-containing protein</fullName>
    </recommendedName>
</protein>
<reference evidence="1 2" key="1">
    <citation type="submission" date="2016-07" db="EMBL/GenBank/DDBJ databases">
        <title>Pervasive Adenine N6-methylation of Active Genes in Fungi.</title>
        <authorList>
            <consortium name="DOE Joint Genome Institute"/>
            <person name="Mondo S.J."/>
            <person name="Dannebaum R.O."/>
            <person name="Kuo R.C."/>
            <person name="Labutti K."/>
            <person name="Haridas S."/>
            <person name="Kuo A."/>
            <person name="Salamov A."/>
            <person name="Ahrendt S.R."/>
            <person name="Lipzen A."/>
            <person name="Sullivan W."/>
            <person name="Andreopoulos W.B."/>
            <person name="Clum A."/>
            <person name="Lindquist E."/>
            <person name="Daum C."/>
            <person name="Ramamoorthy G.K."/>
            <person name="Gryganskyi A."/>
            <person name="Culley D."/>
            <person name="Magnuson J.K."/>
            <person name="James T.Y."/>
            <person name="O'Malley M.A."/>
            <person name="Stajich J.E."/>
            <person name="Spatafora J.W."/>
            <person name="Visel A."/>
            <person name="Grigoriev I.V."/>
        </authorList>
    </citation>
    <scope>NUCLEOTIDE SEQUENCE [LARGE SCALE GENOMIC DNA]</scope>
    <source>
        <strain evidence="1 2">NRRL 2496</strain>
    </source>
</reference>
<accession>A0A1X2H8Q8</accession>
<dbReference type="SUPFAM" id="SSF52047">
    <property type="entry name" value="RNI-like"/>
    <property type="match status" value="1"/>
</dbReference>
<dbReference type="AlphaFoldDB" id="A0A1X2H8Q8"/>
<dbReference type="EMBL" id="MCGN01000007">
    <property type="protein sequence ID" value="ORY94947.1"/>
    <property type="molecule type" value="Genomic_DNA"/>
</dbReference>
<dbReference type="InterPro" id="IPR032675">
    <property type="entry name" value="LRR_dom_sf"/>
</dbReference>
<organism evidence="1 2">
    <name type="scientific">Syncephalastrum racemosum</name>
    <name type="common">Filamentous fungus</name>
    <dbReference type="NCBI Taxonomy" id="13706"/>
    <lineage>
        <taxon>Eukaryota</taxon>
        <taxon>Fungi</taxon>
        <taxon>Fungi incertae sedis</taxon>
        <taxon>Mucoromycota</taxon>
        <taxon>Mucoromycotina</taxon>
        <taxon>Mucoromycetes</taxon>
        <taxon>Mucorales</taxon>
        <taxon>Syncephalastraceae</taxon>
        <taxon>Syncephalastrum</taxon>
    </lineage>
</organism>
<dbReference type="InParanoid" id="A0A1X2H8Q8"/>
<proteinExistence type="predicted"/>
<gene>
    <name evidence="1" type="ORF">BCR43DRAFT_516563</name>
</gene>
<dbReference type="Gene3D" id="3.80.10.10">
    <property type="entry name" value="Ribonuclease Inhibitor"/>
    <property type="match status" value="1"/>
</dbReference>
<name>A0A1X2H8Q8_SYNRA</name>
<keyword evidence="2" id="KW-1185">Reference proteome</keyword>
<sequence>MDQDPAYPLNLLPRELQVEIFRNDARSLTVAMQVNGAWQGQLEPLRETFTELNIDLSDRRLQYGFGEAVLAFFHRGLTSISVKTLDIPWWLYNAMNTSMHRTRVTHLDITSWHRHGDLSRDLIFRRVLPEDFFFAVFGNLTSLYMETDDRQNVHTILQACPNLLVLTSLNRKAYLPDQGFERHGPVVPHESLRALQISAWAYSTVDVRVSAPELPNLQVLRVLDQRFYQQQEVARLKSLYVGPQRVDNRLMQDMVVQLAHVDGVQHVDLEARCGFPVQNLVQFFEFAARTLTRLHLKKMSLVEALVSSELIRVSLQSLVQLEIQNSSRGRGDSATILLRLLTHTYNLQSLQLMGFNRDTVKKVFGAVVELRWLTTLSMLDIQGGGFRVRLEISIAVLGDLPGLQHLTITGMPVKEVRMFVERLHRSGGYDSLISIRVQHWFPRKARQHVQLFRDCRQLQLADMGHGATFP</sequence>